<proteinExistence type="predicted"/>
<evidence type="ECO:0000313" key="1">
    <source>
        <dbReference type="EMBL" id="OBG00976.1"/>
    </source>
</evidence>
<comment type="caution">
    <text evidence="1">The sequence shown here is derived from an EMBL/GenBank/DDBJ whole genome shotgun (WGS) entry which is preliminary data.</text>
</comment>
<organism evidence="1 2">
    <name type="scientific">Mycolicibacter sinensis (strain JDM601)</name>
    <name type="common">Mycobacterium sinense</name>
    <dbReference type="NCBI Taxonomy" id="875328"/>
    <lineage>
        <taxon>Bacteria</taxon>
        <taxon>Bacillati</taxon>
        <taxon>Actinomycetota</taxon>
        <taxon>Actinomycetes</taxon>
        <taxon>Mycobacteriales</taxon>
        <taxon>Mycobacteriaceae</taxon>
        <taxon>Mycolicibacter</taxon>
    </lineage>
</organism>
<dbReference type="Proteomes" id="UP000093985">
    <property type="component" value="Unassembled WGS sequence"/>
</dbReference>
<evidence type="ECO:0000313" key="2">
    <source>
        <dbReference type="Proteomes" id="UP000093985"/>
    </source>
</evidence>
<protein>
    <submittedName>
        <fullName evidence="1">Uncharacterized protein</fullName>
    </submittedName>
</protein>
<reference evidence="2" key="1">
    <citation type="submission" date="2016-06" db="EMBL/GenBank/DDBJ databases">
        <authorList>
            <person name="Sutton G."/>
            <person name="Brinkac L."/>
            <person name="Sanka R."/>
            <person name="Adams M."/>
            <person name="Lau E."/>
            <person name="Mehaffy C."/>
            <person name="Tameris M."/>
            <person name="Hatherill M."/>
            <person name="Hanekom W."/>
            <person name="Mahomed H."/>
            <person name="Mcshane H."/>
        </authorList>
    </citation>
    <scope>NUCLEOTIDE SEQUENCE [LARGE SCALE GENOMIC DNA]</scope>
    <source>
        <strain evidence="2">852014-51077_SCH5608930-a</strain>
    </source>
</reference>
<gene>
    <name evidence="1" type="ORF">A5771_18110</name>
</gene>
<dbReference type="AlphaFoldDB" id="A0A1A2E875"/>
<sequence length="231" mass="24674">MAVAVLAILALASGSLEWAVAIAVLAAVGFGGYVLLPRIAEQQAAAAERRDAIRERADRQHSWALRGDSRGLYGADGAEVMRRIADAPNLDDIADDSDDEPAIAAVAYTPEDLSALLAERPACWRYAAFVSVLVQRRATLLSRLRDQQLGYAPKLGMQYADATFSLAQRLSASDPPGGGTSPLIIHISSLVSSTWNSQCSPGCRSRNGARIFLIPPAIRCRVSLSAARRAM</sequence>
<name>A0A1A2E875_MYCSD</name>
<dbReference type="EMBL" id="LZIN01000096">
    <property type="protein sequence ID" value="OBG00976.1"/>
    <property type="molecule type" value="Genomic_DNA"/>
</dbReference>
<accession>A0A1A2E875</accession>